<sequence length="117" mass="13675">MYSTLKYLCLIRLLRLIQVSRWRLEQDCPLHLSLHPKKLTIKNVNSGVPFVGYRIFYDHVLVRGVTLHRIERNYRSKIKQVKRGTLTEQKLAETRASIMGHFKHADTYGLAKSLLGK</sequence>
<dbReference type="EMBL" id="PFUC01000014">
    <property type="protein sequence ID" value="PJB48721.1"/>
    <property type="molecule type" value="Genomic_DNA"/>
</dbReference>
<dbReference type="AlphaFoldDB" id="A0A2M8BY25"/>
<dbReference type="Proteomes" id="UP000231196">
    <property type="component" value="Unassembled WGS sequence"/>
</dbReference>
<organism evidence="1 2">
    <name type="scientific">Candidatus Collierbacteria bacterium CG_4_9_14_3_um_filter_43_16</name>
    <dbReference type="NCBI Taxonomy" id="1974532"/>
    <lineage>
        <taxon>Bacteria</taxon>
        <taxon>Candidatus Collieribacteriota</taxon>
    </lineage>
</organism>
<gene>
    <name evidence="1" type="ORF">CO104_00695</name>
</gene>
<proteinExistence type="predicted"/>
<name>A0A2M8BY25_9BACT</name>
<reference evidence="2" key="1">
    <citation type="submission" date="2017-09" db="EMBL/GenBank/DDBJ databases">
        <title>Depth-based differentiation of microbial function through sediment-hosted aquifers and enrichment of novel symbionts in the deep terrestrial subsurface.</title>
        <authorList>
            <person name="Probst A.J."/>
            <person name="Ladd B."/>
            <person name="Jarett J.K."/>
            <person name="Geller-Mcgrath D.E."/>
            <person name="Sieber C.M.K."/>
            <person name="Emerson J.B."/>
            <person name="Anantharaman K."/>
            <person name="Thomas B.C."/>
            <person name="Malmstrom R."/>
            <person name="Stieglmeier M."/>
            <person name="Klingl A."/>
            <person name="Woyke T."/>
            <person name="Ryan C.M."/>
            <person name="Banfield J.F."/>
        </authorList>
    </citation>
    <scope>NUCLEOTIDE SEQUENCE [LARGE SCALE GENOMIC DNA]</scope>
</reference>
<protein>
    <submittedName>
        <fullName evidence="1">Uncharacterized protein</fullName>
    </submittedName>
</protein>
<evidence type="ECO:0000313" key="2">
    <source>
        <dbReference type="Proteomes" id="UP000231196"/>
    </source>
</evidence>
<evidence type="ECO:0000313" key="1">
    <source>
        <dbReference type="EMBL" id="PJB48721.1"/>
    </source>
</evidence>
<accession>A0A2M8BY25</accession>
<comment type="caution">
    <text evidence="1">The sequence shown here is derived from an EMBL/GenBank/DDBJ whole genome shotgun (WGS) entry which is preliminary data.</text>
</comment>